<dbReference type="Proteomes" id="UP000321805">
    <property type="component" value="Chromosome"/>
</dbReference>
<dbReference type="PANTHER" id="PTHR45036">
    <property type="entry name" value="METHYLTRANSFERASE LIKE 7B"/>
    <property type="match status" value="1"/>
</dbReference>
<evidence type="ECO:0000313" key="3">
    <source>
        <dbReference type="Proteomes" id="UP000321805"/>
    </source>
</evidence>
<keyword evidence="2" id="KW-0808">Transferase</keyword>
<dbReference type="InterPro" id="IPR052356">
    <property type="entry name" value="Thiol_S-MT"/>
</dbReference>
<dbReference type="InterPro" id="IPR013216">
    <property type="entry name" value="Methyltransf_11"/>
</dbReference>
<keyword evidence="2" id="KW-0489">Methyltransferase</keyword>
<sequence>MDDNIMMSDVWARAFALVYDPFLWIGERAGVRARRRELLSRARGRTVEIGCGTALNLAHYPEDLDELVLLEPDAAMRARLARRLRRSGRPAQLLDASAERLPFADASVDTVVSTFVLCTVDAPDVALREIARVLRPDGQLLFLEHVRSESPALASWQDRLAGPWRRFARGCRCNRAIAELIAGCGLELEGVERASWRAMPPIVRPLRVGRALPGGVVGA</sequence>
<proteinExistence type="predicted"/>
<dbReference type="KEGG" id="bsol:FSW04_06520"/>
<gene>
    <name evidence="2" type="ORF">FSW04_06520</name>
</gene>
<evidence type="ECO:0000313" key="2">
    <source>
        <dbReference type="EMBL" id="QEC47275.1"/>
    </source>
</evidence>
<dbReference type="Gene3D" id="3.40.50.150">
    <property type="entry name" value="Vaccinia Virus protein VP39"/>
    <property type="match status" value="1"/>
</dbReference>
<name>A0A5B8U355_9ACTN</name>
<dbReference type="Pfam" id="PF08241">
    <property type="entry name" value="Methyltransf_11"/>
    <property type="match status" value="1"/>
</dbReference>
<reference evidence="2 3" key="1">
    <citation type="journal article" date="2018" name="J. Microbiol.">
        <title>Baekduia soli gen. nov., sp. nov., a novel bacterium isolated from the soil of Baekdu Mountain and proposal of a novel family name, Baekduiaceae fam. nov.</title>
        <authorList>
            <person name="An D.S."/>
            <person name="Siddiqi M.Z."/>
            <person name="Kim K.H."/>
            <person name="Yu H.S."/>
            <person name="Im W.T."/>
        </authorList>
    </citation>
    <scope>NUCLEOTIDE SEQUENCE [LARGE SCALE GENOMIC DNA]</scope>
    <source>
        <strain evidence="2 3">BR7-21</strain>
    </source>
</reference>
<dbReference type="OrthoDB" id="65624at2"/>
<dbReference type="PANTHER" id="PTHR45036:SF1">
    <property type="entry name" value="METHYLTRANSFERASE LIKE 7A"/>
    <property type="match status" value="1"/>
</dbReference>
<dbReference type="CDD" id="cd02440">
    <property type="entry name" value="AdoMet_MTases"/>
    <property type="match status" value="1"/>
</dbReference>
<feature type="domain" description="Methyltransferase type 11" evidence="1">
    <location>
        <begin position="47"/>
        <end position="142"/>
    </location>
</feature>
<dbReference type="GO" id="GO:0032259">
    <property type="term" value="P:methylation"/>
    <property type="evidence" value="ECO:0007669"/>
    <property type="project" value="UniProtKB-KW"/>
</dbReference>
<keyword evidence="3" id="KW-1185">Reference proteome</keyword>
<dbReference type="AlphaFoldDB" id="A0A5B8U355"/>
<dbReference type="EMBL" id="CP042430">
    <property type="protein sequence ID" value="QEC47275.1"/>
    <property type="molecule type" value="Genomic_DNA"/>
</dbReference>
<dbReference type="InterPro" id="IPR029063">
    <property type="entry name" value="SAM-dependent_MTases_sf"/>
</dbReference>
<dbReference type="SUPFAM" id="SSF53335">
    <property type="entry name" value="S-adenosyl-L-methionine-dependent methyltransferases"/>
    <property type="match status" value="1"/>
</dbReference>
<evidence type="ECO:0000259" key="1">
    <source>
        <dbReference type="Pfam" id="PF08241"/>
    </source>
</evidence>
<organism evidence="2 3">
    <name type="scientific">Baekduia soli</name>
    <dbReference type="NCBI Taxonomy" id="496014"/>
    <lineage>
        <taxon>Bacteria</taxon>
        <taxon>Bacillati</taxon>
        <taxon>Actinomycetota</taxon>
        <taxon>Thermoleophilia</taxon>
        <taxon>Solirubrobacterales</taxon>
        <taxon>Baekduiaceae</taxon>
        <taxon>Baekduia</taxon>
    </lineage>
</organism>
<accession>A0A5B8U355</accession>
<protein>
    <submittedName>
        <fullName evidence="2">Class I SAM-dependent methyltransferase</fullName>
    </submittedName>
</protein>
<dbReference type="RefSeq" id="WP_146917544.1">
    <property type="nucleotide sequence ID" value="NZ_CP042430.1"/>
</dbReference>
<dbReference type="GO" id="GO:0008757">
    <property type="term" value="F:S-adenosylmethionine-dependent methyltransferase activity"/>
    <property type="evidence" value="ECO:0007669"/>
    <property type="project" value="InterPro"/>
</dbReference>